<accession>A0A915HPR3</accession>
<proteinExistence type="predicted"/>
<dbReference type="AlphaFoldDB" id="A0A915HPR3"/>
<organism evidence="1 2">
    <name type="scientific">Romanomermis culicivorax</name>
    <name type="common">Nematode worm</name>
    <dbReference type="NCBI Taxonomy" id="13658"/>
    <lineage>
        <taxon>Eukaryota</taxon>
        <taxon>Metazoa</taxon>
        <taxon>Ecdysozoa</taxon>
        <taxon>Nematoda</taxon>
        <taxon>Enoplea</taxon>
        <taxon>Dorylaimia</taxon>
        <taxon>Mermithida</taxon>
        <taxon>Mermithoidea</taxon>
        <taxon>Mermithidae</taxon>
        <taxon>Romanomermis</taxon>
    </lineage>
</organism>
<name>A0A915HPR3_ROMCU</name>
<reference evidence="2" key="1">
    <citation type="submission" date="2022-11" db="UniProtKB">
        <authorList>
            <consortium name="WormBaseParasite"/>
        </authorList>
    </citation>
    <scope>IDENTIFICATION</scope>
</reference>
<evidence type="ECO:0000313" key="2">
    <source>
        <dbReference type="WBParaSite" id="nRc.2.0.1.t03943-RA"/>
    </source>
</evidence>
<dbReference type="WBParaSite" id="nRc.2.0.1.t03943-RA">
    <property type="protein sequence ID" value="nRc.2.0.1.t03943-RA"/>
    <property type="gene ID" value="nRc.2.0.1.g03943"/>
</dbReference>
<sequence length="119" mass="13718">MLQVYQPGIPSSTYGKWFSFFRTSLPAQSSLALCRYHLEDKKHVSVIQWDLMDENGFERRNSRRFIVANSSSTPRSLKNQFSLHQLLNQFLAKFPKCQCRNESGSLQYVTATTGPVTEH</sequence>
<keyword evidence="1" id="KW-1185">Reference proteome</keyword>
<protein>
    <submittedName>
        <fullName evidence="2">Uncharacterized protein</fullName>
    </submittedName>
</protein>
<dbReference type="Proteomes" id="UP000887565">
    <property type="component" value="Unplaced"/>
</dbReference>
<evidence type="ECO:0000313" key="1">
    <source>
        <dbReference type="Proteomes" id="UP000887565"/>
    </source>
</evidence>